<accession>F0T2D6</accession>
<evidence type="ECO:0000313" key="5">
    <source>
        <dbReference type="EMBL" id="ADY57564.1"/>
    </source>
</evidence>
<feature type="domain" description="Sporulation protein YpeB PepSY1 and PepSY2" evidence="3">
    <location>
        <begin position="219"/>
        <end position="403"/>
    </location>
</feature>
<reference evidence="5 6" key="1">
    <citation type="journal article" date="2011" name="Stand. Genomic Sci.">
        <title>Complete genome sequence of Syntrophobotulus glycolicus type strain (FlGlyR).</title>
        <authorList>
            <person name="Han C."/>
            <person name="Mwirichia R."/>
            <person name="Chertkov O."/>
            <person name="Held B."/>
            <person name="Lapidus A."/>
            <person name="Nolan M."/>
            <person name="Lucas S."/>
            <person name="Hammon N."/>
            <person name="Deshpande S."/>
            <person name="Cheng J.F."/>
            <person name="Tapia R."/>
            <person name="Goodwin L."/>
            <person name="Pitluck S."/>
            <person name="Huntemann M."/>
            <person name="Liolios K."/>
            <person name="Ivanova N."/>
            <person name="Pagani I."/>
            <person name="Mavromatis K."/>
            <person name="Ovchinikova G."/>
            <person name="Pati A."/>
            <person name="Chen A."/>
            <person name="Palaniappan K."/>
            <person name="Land M."/>
            <person name="Hauser L."/>
            <person name="Brambilla E.M."/>
            <person name="Rohde M."/>
            <person name="Spring S."/>
            <person name="Sikorski J."/>
            <person name="Goker M."/>
            <person name="Woyke T."/>
            <person name="Bristow J."/>
            <person name="Eisen J.A."/>
            <person name="Markowitz V."/>
            <person name="Hugenholtz P."/>
            <person name="Kyrpides N.C."/>
            <person name="Klenk H.P."/>
            <person name="Detter J.C."/>
        </authorList>
    </citation>
    <scope>NUCLEOTIDE SEQUENCE [LARGE SCALE GENOMIC DNA]</scope>
    <source>
        <strain evidence="6">DSM 8271 / FlGlyR</strain>
    </source>
</reference>
<reference evidence="6" key="2">
    <citation type="submission" date="2011-02" db="EMBL/GenBank/DDBJ databases">
        <title>The complete genome of Syntrophobotulus glycolicus DSM 8271.</title>
        <authorList>
            <person name="Lucas S."/>
            <person name="Copeland A."/>
            <person name="Lapidus A."/>
            <person name="Bruce D."/>
            <person name="Goodwin L."/>
            <person name="Pitluck S."/>
            <person name="Kyrpides N."/>
            <person name="Mavromatis K."/>
            <person name="Pagani I."/>
            <person name="Ivanova N."/>
            <person name="Mikhailova N."/>
            <person name="Chertkov O."/>
            <person name="Held B."/>
            <person name="Detter J.C."/>
            <person name="Tapia R."/>
            <person name="Han C."/>
            <person name="Land M."/>
            <person name="Hauser L."/>
            <person name="Markowitz V."/>
            <person name="Cheng J.-F."/>
            <person name="Hugenholtz P."/>
            <person name="Woyke T."/>
            <person name="Wu D."/>
            <person name="Spring S."/>
            <person name="Schroeder M."/>
            <person name="Brambilla E."/>
            <person name="Klenk H.-P."/>
            <person name="Eisen J.A."/>
        </authorList>
    </citation>
    <scope>NUCLEOTIDE SEQUENCE [LARGE SCALE GENOMIC DNA]</scope>
    <source>
        <strain evidence="6">DSM 8271 / FlGlyR</strain>
    </source>
</reference>
<feature type="compositionally biased region" description="Basic and acidic residues" evidence="2">
    <location>
        <begin position="192"/>
        <end position="209"/>
    </location>
</feature>
<feature type="domain" description="Sporulation protein YpeB N-terminal" evidence="4">
    <location>
        <begin position="36"/>
        <end position="168"/>
    </location>
</feature>
<organism evidence="5 6">
    <name type="scientific">Syntrophobotulus glycolicus (strain DSM 8271 / FlGlyR)</name>
    <dbReference type="NCBI Taxonomy" id="645991"/>
    <lineage>
        <taxon>Bacteria</taxon>
        <taxon>Bacillati</taxon>
        <taxon>Bacillota</taxon>
        <taxon>Clostridia</taxon>
        <taxon>Eubacteriales</taxon>
        <taxon>Desulfitobacteriaceae</taxon>
        <taxon>Syntrophobotulus</taxon>
    </lineage>
</organism>
<evidence type="ECO:0000256" key="1">
    <source>
        <dbReference type="SAM" id="Coils"/>
    </source>
</evidence>
<dbReference type="Pfam" id="PF20769">
    <property type="entry name" value="YPEB_N"/>
    <property type="match status" value="1"/>
</dbReference>
<feature type="region of interest" description="Disordered" evidence="2">
    <location>
        <begin position="187"/>
        <end position="225"/>
    </location>
</feature>
<keyword evidence="1" id="KW-0175">Coiled coil</keyword>
<evidence type="ECO:0000256" key="2">
    <source>
        <dbReference type="SAM" id="MobiDB-lite"/>
    </source>
</evidence>
<evidence type="ECO:0000259" key="3">
    <source>
        <dbReference type="Pfam" id="PF14620"/>
    </source>
</evidence>
<proteinExistence type="predicted"/>
<dbReference type="STRING" id="645991.Sgly_3301"/>
<dbReference type="EMBL" id="CP002547">
    <property type="protein sequence ID" value="ADY57564.1"/>
    <property type="molecule type" value="Genomic_DNA"/>
</dbReference>
<dbReference type="InterPro" id="IPR014239">
    <property type="entry name" value="YpeB_PepSY1-2"/>
</dbReference>
<sequence>MKKVTRYSTLMVLSTVLFLALAVSVGWGYYQYNTLKEYKLESENQYKRALADLSVNADNLETDMAKAKVANSSAQKTMYLTHVWKNSDLAVKNLSILPADEVGLSNVSVFLNQVADFSKAVSRKVAGVEQLSTDEEKNFDTMHERVLEINRTIQALRNDVETQNLAFLDKEPGFLQKIGLAGNKTVPTVAEGNEKDNQSSPDKETKEQAEGPQTPTSVSSGLKQLDVSLQKYPPISYKGEMDTHYVEKPLGLPAGKVNESQAQAVAKDFLTIIGYPNAAPTVTGQSEGPMGGFMMTYQTTFLEVSKKGGVVTIFNDQRDTDERKLDISQAVKSAESYLVKLGWKLVVTSTEDLGSYIQIDAVPQTGGARLYPDKVRVMIATDNGKIIGLDTTPYYAFHHDREIKPVLTLDQAKSKLKKGLQIIENRMAVISKLGTDEAVCYEFRCKGFGEEYLVYINAKDGSEEKINRVIESPRGKLIQ</sequence>
<dbReference type="RefSeq" id="WP_013626289.1">
    <property type="nucleotide sequence ID" value="NC_015172.1"/>
</dbReference>
<dbReference type="KEGG" id="sgy:Sgly_3301"/>
<dbReference type="Pfam" id="PF14620">
    <property type="entry name" value="YPEB_PepSY1-2"/>
    <property type="match status" value="1"/>
</dbReference>
<protein>
    <submittedName>
        <fullName evidence="5">Propeptide PepSY amd peptidase M4</fullName>
    </submittedName>
</protein>
<dbReference type="OrthoDB" id="2372097at2"/>
<feature type="compositionally biased region" description="Polar residues" evidence="2">
    <location>
        <begin position="211"/>
        <end position="222"/>
    </location>
</feature>
<dbReference type="Proteomes" id="UP000007488">
    <property type="component" value="Chromosome"/>
</dbReference>
<evidence type="ECO:0000259" key="4">
    <source>
        <dbReference type="Pfam" id="PF20769"/>
    </source>
</evidence>
<dbReference type="InterPro" id="IPR048402">
    <property type="entry name" value="YpeB_N"/>
</dbReference>
<keyword evidence="6" id="KW-1185">Reference proteome</keyword>
<feature type="coiled-coil region" evidence="1">
    <location>
        <begin position="43"/>
        <end position="77"/>
    </location>
</feature>
<name>F0T2D6_SYNGF</name>
<dbReference type="eggNOG" id="COG2959">
    <property type="taxonomic scope" value="Bacteria"/>
</dbReference>
<dbReference type="AlphaFoldDB" id="F0T2D6"/>
<gene>
    <name evidence="5" type="ordered locus">Sgly_3301</name>
</gene>
<dbReference type="HOGENOM" id="CLU_045803_0_0_9"/>
<dbReference type="GO" id="GO:0009847">
    <property type="term" value="P:spore germination"/>
    <property type="evidence" value="ECO:0007669"/>
    <property type="project" value="InterPro"/>
</dbReference>
<evidence type="ECO:0000313" key="6">
    <source>
        <dbReference type="Proteomes" id="UP000007488"/>
    </source>
</evidence>